<evidence type="ECO:0000313" key="5">
    <source>
        <dbReference type="Proteomes" id="UP001330827"/>
    </source>
</evidence>
<dbReference type="EMBL" id="CP109114">
    <property type="protein sequence ID" value="WSC17212.1"/>
    <property type="molecule type" value="Genomic_DNA"/>
</dbReference>
<dbReference type="AlphaFoldDB" id="A0A561TXB5"/>
<feature type="transmembrane region" description="Helical" evidence="1">
    <location>
        <begin position="14"/>
        <end position="33"/>
    </location>
</feature>
<protein>
    <submittedName>
        <fullName evidence="2">Uncharacterized protein</fullName>
    </submittedName>
</protein>
<evidence type="ECO:0000313" key="3">
    <source>
        <dbReference type="EMBL" id="WSC17212.1"/>
    </source>
</evidence>
<evidence type="ECO:0000256" key="1">
    <source>
        <dbReference type="SAM" id="Phobius"/>
    </source>
</evidence>
<evidence type="ECO:0000313" key="4">
    <source>
        <dbReference type="Proteomes" id="UP000318186"/>
    </source>
</evidence>
<dbReference type="EMBL" id="VIWW01000002">
    <property type="protein sequence ID" value="TWF91755.1"/>
    <property type="molecule type" value="Genomic_DNA"/>
</dbReference>
<name>A0A561TXB5_9ACTN</name>
<reference evidence="3 5" key="2">
    <citation type="submission" date="2022-10" db="EMBL/GenBank/DDBJ databases">
        <title>The complete genomes of actinobacterial strains from the NBC collection.</title>
        <authorList>
            <person name="Joergensen T.S."/>
            <person name="Alvarez Arevalo M."/>
            <person name="Sterndorff E.B."/>
            <person name="Faurdal D."/>
            <person name="Vuksanovic O."/>
            <person name="Mourched A.-S."/>
            <person name="Charusanti P."/>
            <person name="Shaw S."/>
            <person name="Blin K."/>
            <person name="Weber T."/>
        </authorList>
    </citation>
    <scope>NUCLEOTIDE SEQUENCE [LARGE SCALE GENOMIC DNA]</scope>
    <source>
        <strain evidence="3 5">NBC 01769</strain>
    </source>
</reference>
<keyword evidence="1" id="KW-1133">Transmembrane helix</keyword>
<keyword evidence="1" id="KW-0472">Membrane</keyword>
<evidence type="ECO:0000313" key="2">
    <source>
        <dbReference type="EMBL" id="TWF91755.1"/>
    </source>
</evidence>
<reference evidence="2 4" key="1">
    <citation type="submission" date="2019-06" db="EMBL/GenBank/DDBJ databases">
        <title>Sequencing the genomes of 1000 actinobacteria strains.</title>
        <authorList>
            <person name="Klenk H.-P."/>
        </authorList>
    </citation>
    <scope>NUCLEOTIDE SEQUENCE [LARGE SCALE GENOMIC DNA]</scope>
    <source>
        <strain evidence="2 4">DSM 42059</strain>
    </source>
</reference>
<keyword evidence="5" id="KW-1185">Reference proteome</keyword>
<organism evidence="2 4">
    <name type="scientific">Streptomyces brevispora</name>
    <dbReference type="NCBI Taxonomy" id="887462"/>
    <lineage>
        <taxon>Bacteria</taxon>
        <taxon>Bacillati</taxon>
        <taxon>Actinomycetota</taxon>
        <taxon>Actinomycetes</taxon>
        <taxon>Kitasatosporales</taxon>
        <taxon>Streptomycetaceae</taxon>
        <taxon>Streptomyces</taxon>
    </lineage>
</organism>
<dbReference type="RefSeq" id="WP_145767620.1">
    <property type="nucleotide sequence ID" value="NZ_CP109114.1"/>
</dbReference>
<proteinExistence type="predicted"/>
<accession>A0A561TXB5</accession>
<keyword evidence="1" id="KW-0812">Transmembrane</keyword>
<dbReference type="OrthoDB" id="4179787at2"/>
<feature type="transmembrane region" description="Helical" evidence="1">
    <location>
        <begin position="39"/>
        <end position="57"/>
    </location>
</feature>
<dbReference type="Proteomes" id="UP000318186">
    <property type="component" value="Unassembled WGS sequence"/>
</dbReference>
<dbReference type="Proteomes" id="UP001330827">
    <property type="component" value="Chromosome"/>
</dbReference>
<sequence length="229" mass="25807">MRLRTPRFAEAQAANRWGLLVLALLWAGQFVVAPSARSYLSWTLVVLLLWLLTRVYTLSRIEQRQRLYEQQWLAAQTAVLRDTWFEVVRFTAHRRYGPDLDRWDESKYELACSHDVRELLARQESERGAGHSSKVTIEFTFPLPDCQYAALALAYADLAGIETVVTGRRSRSGGVRFPHAAYHAEAPHGRHDRARPSRSTFWVLGVPVLSMAAPDTASAAQADSSVGAR</sequence>
<gene>
    <name evidence="2" type="ORF">FHX80_1270</name>
    <name evidence="3" type="ORF">OIE64_33250</name>
</gene>